<evidence type="ECO:0000259" key="8">
    <source>
        <dbReference type="PROSITE" id="PS51751"/>
    </source>
</evidence>
<evidence type="ECO:0000256" key="5">
    <source>
        <dbReference type="ARBA" id="ARBA00023136"/>
    </source>
</evidence>
<feature type="transmembrane region" description="Helical" evidence="7">
    <location>
        <begin position="177"/>
        <end position="196"/>
    </location>
</feature>
<proteinExistence type="inferred from homology"/>
<protein>
    <submittedName>
        <fullName evidence="9">EBP like</fullName>
    </submittedName>
</protein>
<dbReference type="AlphaFoldDB" id="A0A8D0L5D0"/>
<dbReference type="PROSITE" id="PS51751">
    <property type="entry name" value="EXPERA"/>
    <property type="match status" value="1"/>
</dbReference>
<dbReference type="GO" id="GO:0047750">
    <property type="term" value="F:cholestenol delta-isomerase activity"/>
    <property type="evidence" value="ECO:0007669"/>
    <property type="project" value="InterPro"/>
</dbReference>
<organism evidence="9 10">
    <name type="scientific">Sphenodon punctatus</name>
    <name type="common">Tuatara</name>
    <name type="synonym">Hatteria punctata</name>
    <dbReference type="NCBI Taxonomy" id="8508"/>
    <lineage>
        <taxon>Eukaryota</taxon>
        <taxon>Metazoa</taxon>
        <taxon>Chordata</taxon>
        <taxon>Craniata</taxon>
        <taxon>Vertebrata</taxon>
        <taxon>Euteleostomi</taxon>
        <taxon>Lepidosauria</taxon>
        <taxon>Sphenodontia</taxon>
        <taxon>Sphenodontidae</taxon>
        <taxon>Sphenodon</taxon>
    </lineage>
</organism>
<dbReference type="InterPro" id="IPR007905">
    <property type="entry name" value="EBP"/>
</dbReference>
<dbReference type="Ensembl" id="ENSSPUT00000009385.1">
    <property type="protein sequence ID" value="ENSSPUP00000008799.1"/>
    <property type="gene ID" value="ENSSPUG00000006849.1"/>
</dbReference>
<dbReference type="GO" id="GO:0016020">
    <property type="term" value="C:membrane"/>
    <property type="evidence" value="ECO:0007669"/>
    <property type="project" value="UniProtKB-SubCell"/>
</dbReference>
<dbReference type="InterPro" id="IPR033118">
    <property type="entry name" value="EXPERA"/>
</dbReference>
<gene>
    <name evidence="9" type="primary">EBPL</name>
</gene>
<dbReference type="Proteomes" id="UP000694392">
    <property type="component" value="Unplaced"/>
</dbReference>
<dbReference type="PANTHER" id="PTHR14207:SF1">
    <property type="entry name" value="EMOPAMIL-BINDING PROTEIN-LIKE"/>
    <property type="match status" value="1"/>
</dbReference>
<evidence type="ECO:0000256" key="3">
    <source>
        <dbReference type="ARBA" id="ARBA00022692"/>
    </source>
</evidence>
<reference evidence="9" key="1">
    <citation type="submission" date="2025-08" db="UniProtKB">
        <authorList>
            <consortium name="Ensembl"/>
        </authorList>
    </citation>
    <scope>IDENTIFICATION</scope>
</reference>
<evidence type="ECO:0000313" key="10">
    <source>
        <dbReference type="Proteomes" id="UP000694392"/>
    </source>
</evidence>
<keyword evidence="4 6" id="KW-1133">Transmembrane helix</keyword>
<dbReference type="PANTHER" id="PTHR14207">
    <property type="entry name" value="STEROL ISOMERASE"/>
    <property type="match status" value="1"/>
</dbReference>
<feature type="transmembrane region" description="Helical" evidence="7">
    <location>
        <begin position="52"/>
        <end position="68"/>
    </location>
</feature>
<sequence>MAQQRPEELGAEAASSALSAVAAGSLLACAAQLVVAFALGRRLGERCSRADRWVLVWLCYDALVHGALEGPFVYLSLTGTVAKSDSILASLWKEYGRADARWLYSDATIVSLEILTVVLDGLLALILIYAIVKDKHYRHFIQITLCVCELYGGWMTFCPDWLIGSPNLNTSNWLYLWIYLVFFNGVWVVIPGLLLWQSWLGLKKMHHERSNTKKEA</sequence>
<feature type="transmembrane region" description="Helical" evidence="7">
    <location>
        <begin position="20"/>
        <end position="40"/>
    </location>
</feature>
<feature type="domain" description="EXPERA" evidence="8">
    <location>
        <begin position="50"/>
        <end position="195"/>
    </location>
</feature>
<accession>A0A8D0L5D0</accession>
<evidence type="ECO:0000256" key="2">
    <source>
        <dbReference type="ARBA" id="ARBA00008337"/>
    </source>
</evidence>
<feature type="transmembrane region" description="Helical" evidence="7">
    <location>
        <begin position="139"/>
        <end position="157"/>
    </location>
</feature>
<evidence type="ECO:0000256" key="7">
    <source>
        <dbReference type="SAM" id="Phobius"/>
    </source>
</evidence>
<evidence type="ECO:0000256" key="1">
    <source>
        <dbReference type="ARBA" id="ARBA00004141"/>
    </source>
</evidence>
<keyword evidence="10" id="KW-1185">Reference proteome</keyword>
<dbReference type="GO" id="GO:0005783">
    <property type="term" value="C:endoplasmic reticulum"/>
    <property type="evidence" value="ECO:0007669"/>
    <property type="project" value="Ensembl"/>
</dbReference>
<keyword evidence="5 6" id="KW-0472">Membrane</keyword>
<dbReference type="OMA" id="VYLWLYL"/>
<evidence type="ECO:0000256" key="6">
    <source>
        <dbReference type="PROSITE-ProRule" id="PRU01087"/>
    </source>
</evidence>
<dbReference type="GeneTree" id="ENSGT00530000063715"/>
<evidence type="ECO:0000313" key="9">
    <source>
        <dbReference type="Ensembl" id="ENSSPUP00000008799.1"/>
    </source>
</evidence>
<dbReference type="GO" id="GO:0016125">
    <property type="term" value="P:sterol metabolic process"/>
    <property type="evidence" value="ECO:0007669"/>
    <property type="project" value="InterPro"/>
</dbReference>
<comment type="similarity">
    <text evidence="2">Belongs to the EBP family.</text>
</comment>
<name>A0A8D0L5D0_SPHPU</name>
<dbReference type="Pfam" id="PF05241">
    <property type="entry name" value="EBP"/>
    <property type="match status" value="1"/>
</dbReference>
<keyword evidence="3 6" id="KW-0812">Transmembrane</keyword>
<comment type="subcellular location">
    <subcellularLocation>
        <location evidence="1">Membrane</location>
        <topology evidence="1">Multi-pass membrane protein</topology>
    </subcellularLocation>
</comment>
<feature type="transmembrane region" description="Helical" evidence="7">
    <location>
        <begin position="109"/>
        <end position="132"/>
    </location>
</feature>
<reference evidence="9" key="2">
    <citation type="submission" date="2025-09" db="UniProtKB">
        <authorList>
            <consortium name="Ensembl"/>
        </authorList>
    </citation>
    <scope>IDENTIFICATION</scope>
</reference>
<dbReference type="PROSITE" id="PS51257">
    <property type="entry name" value="PROKAR_LIPOPROTEIN"/>
    <property type="match status" value="1"/>
</dbReference>
<evidence type="ECO:0000256" key="4">
    <source>
        <dbReference type="ARBA" id="ARBA00022989"/>
    </source>
</evidence>